<reference evidence="9" key="1">
    <citation type="submission" date="2014-05" db="EMBL/GenBank/DDBJ databases">
        <authorList>
            <person name="Chronopoulou M."/>
        </authorList>
    </citation>
    <scope>NUCLEOTIDE SEQUENCE</scope>
    <source>
        <tissue evidence="9">Whole organism</tissue>
    </source>
</reference>
<keyword evidence="2" id="KW-1003">Cell membrane</keyword>
<evidence type="ECO:0000256" key="8">
    <source>
        <dbReference type="SAM" id="Phobius"/>
    </source>
</evidence>
<evidence type="ECO:0000256" key="5">
    <source>
        <dbReference type="ARBA" id="ARBA00023136"/>
    </source>
</evidence>
<feature type="region of interest" description="Disordered" evidence="7">
    <location>
        <begin position="430"/>
        <end position="458"/>
    </location>
</feature>
<evidence type="ECO:0000256" key="6">
    <source>
        <dbReference type="ARBA" id="ARBA00025718"/>
    </source>
</evidence>
<feature type="transmembrane region" description="Helical" evidence="8">
    <location>
        <begin position="350"/>
        <end position="372"/>
    </location>
</feature>
<evidence type="ECO:0000256" key="1">
    <source>
        <dbReference type="ARBA" id="ARBA00004651"/>
    </source>
</evidence>
<evidence type="ECO:0000256" key="4">
    <source>
        <dbReference type="ARBA" id="ARBA00022989"/>
    </source>
</evidence>
<dbReference type="GO" id="GO:0005886">
    <property type="term" value="C:plasma membrane"/>
    <property type="evidence" value="ECO:0007669"/>
    <property type="project" value="UniProtKB-SubCell"/>
</dbReference>
<organism evidence="9">
    <name type="scientific">Lepeophtheirus salmonis</name>
    <name type="common">Salmon louse</name>
    <name type="synonym">Caligus salmonis</name>
    <dbReference type="NCBI Taxonomy" id="72036"/>
    <lineage>
        <taxon>Eukaryota</taxon>
        <taxon>Metazoa</taxon>
        <taxon>Ecdysozoa</taxon>
        <taxon>Arthropoda</taxon>
        <taxon>Crustacea</taxon>
        <taxon>Multicrustacea</taxon>
        <taxon>Hexanauplia</taxon>
        <taxon>Copepoda</taxon>
        <taxon>Siphonostomatoida</taxon>
        <taxon>Caligidae</taxon>
        <taxon>Lepeophtheirus</taxon>
    </lineage>
</organism>
<feature type="transmembrane region" description="Helical" evidence="8">
    <location>
        <begin position="237"/>
        <end position="257"/>
    </location>
</feature>
<evidence type="ECO:0000256" key="7">
    <source>
        <dbReference type="SAM" id="MobiDB-lite"/>
    </source>
</evidence>
<feature type="transmembrane region" description="Helical" evidence="8">
    <location>
        <begin position="309"/>
        <end position="330"/>
    </location>
</feature>
<sequence length="537" mass="61097">MPYLLAANPSSPTSWVKMETESVFSGNSENSSRGFKAHSNSARIGRTLPSLPKGSSYGNYAIPPGHGHRIPPNEISSHNNLLNNHQINQTLPDLTSVQTSNSSSNTPPLMSPIMSNYSLSKNINHLNLNLMPRTNSGLSSHVFNNKLESPFYHTTVTMPDHGYHYQKDPASERIEVQILPQDNDWGDNTTTVTGLSDLAFPSEGGGLLGGLSKWSPDENLLHESGWRFLCQRYAGSWFSLILSIIAFLSPILMVILPKTGALGFRESQLRCEVECDGTLISFSFKLLVLLLGSWALFLRSPRATMPRIYLYRACVSFLVFIFIFSFWLFYGVRVLENQRRRRIQYYDVVLYANSMVDALLFVHYLAIIFMEIKHLTPQYYIKIVRSPDGESRCYPVGQFSIQRCAAWALEKYYTDFPVYNPYLERLPTSSHHHHHHSHYKGSSNEGDSSSSPQSLGGGSGYIPGKKGYRYFDGDVLSTIPEKDFNNRSGMMKKESHNERFYEEFEYERRLKKRRARLITATEDAFAHLKRLEYDSKS</sequence>
<dbReference type="InterPro" id="IPR009539">
    <property type="entry name" value="VANGL"/>
</dbReference>
<evidence type="ECO:0000256" key="2">
    <source>
        <dbReference type="ARBA" id="ARBA00022475"/>
    </source>
</evidence>
<protein>
    <submittedName>
        <fullName evidence="9">Vangogh [Tribolium castaneum]</fullName>
    </submittedName>
</protein>
<keyword evidence="5 8" id="KW-0472">Membrane</keyword>
<dbReference type="AlphaFoldDB" id="A0A0K2TJX6"/>
<comment type="similarity">
    <text evidence="6">Belongs to the Vang family.</text>
</comment>
<evidence type="ECO:0000256" key="3">
    <source>
        <dbReference type="ARBA" id="ARBA00022692"/>
    </source>
</evidence>
<feature type="compositionally biased region" description="Basic residues" evidence="7">
    <location>
        <begin position="430"/>
        <end position="439"/>
    </location>
</feature>
<name>A0A0K2TJX6_LEPSM</name>
<dbReference type="EMBL" id="HACA01008455">
    <property type="protein sequence ID" value="CDW25816.1"/>
    <property type="molecule type" value="Transcribed_RNA"/>
</dbReference>
<feature type="compositionally biased region" description="Low complexity" evidence="7">
    <location>
        <begin position="442"/>
        <end position="454"/>
    </location>
</feature>
<dbReference type="OrthoDB" id="8887313at2759"/>
<keyword evidence="3 8" id="KW-0812">Transmembrane</keyword>
<dbReference type="Pfam" id="PF06638">
    <property type="entry name" value="Strabismus"/>
    <property type="match status" value="1"/>
</dbReference>
<accession>A0A0K2TJX6</accession>
<feature type="transmembrane region" description="Helical" evidence="8">
    <location>
        <begin position="277"/>
        <end position="297"/>
    </location>
</feature>
<dbReference type="PANTHER" id="PTHR20886">
    <property type="entry name" value="VANG-LIKE PROTEIN"/>
    <property type="match status" value="1"/>
</dbReference>
<feature type="non-terminal residue" evidence="9">
    <location>
        <position position="537"/>
    </location>
</feature>
<comment type="subcellular location">
    <subcellularLocation>
        <location evidence="1">Cell membrane</location>
        <topology evidence="1">Multi-pass membrane protein</topology>
    </subcellularLocation>
</comment>
<proteinExistence type="inferred from homology"/>
<gene>
    <name evidence="9" type="primary">Vang</name>
</gene>
<keyword evidence="4 8" id="KW-1133">Transmembrane helix</keyword>
<evidence type="ECO:0000313" key="9">
    <source>
        <dbReference type="EMBL" id="CDW25816.1"/>
    </source>
</evidence>